<organism evidence="1 2">
    <name type="scientific">Leyella stercorea DSM 18206</name>
    <dbReference type="NCBI Taxonomy" id="1002367"/>
    <lineage>
        <taxon>Bacteria</taxon>
        <taxon>Pseudomonadati</taxon>
        <taxon>Bacteroidota</taxon>
        <taxon>Bacteroidia</taxon>
        <taxon>Bacteroidales</taxon>
        <taxon>Prevotellaceae</taxon>
        <taxon>Leyella</taxon>
    </lineage>
</organism>
<gene>
    <name evidence="1" type="ORF">HMPREF0673_00294</name>
</gene>
<reference evidence="1 2" key="1">
    <citation type="submission" date="2011-08" db="EMBL/GenBank/DDBJ databases">
        <authorList>
            <person name="Weinstock G."/>
            <person name="Sodergren E."/>
            <person name="Clifton S."/>
            <person name="Fulton L."/>
            <person name="Fulton B."/>
            <person name="Courtney L."/>
            <person name="Fronick C."/>
            <person name="Harrison M."/>
            <person name="Strong C."/>
            <person name="Farmer C."/>
            <person name="Delahaunty K."/>
            <person name="Markovic C."/>
            <person name="Hall O."/>
            <person name="Minx P."/>
            <person name="Tomlinson C."/>
            <person name="Mitreva M."/>
            <person name="Hou S."/>
            <person name="Chen J."/>
            <person name="Wollam A."/>
            <person name="Pepin K.H."/>
            <person name="Johnson M."/>
            <person name="Bhonagiri V."/>
            <person name="Zhang X."/>
            <person name="Suruliraj S."/>
            <person name="Warren W."/>
            <person name="Chinwalla A."/>
            <person name="Mardis E.R."/>
            <person name="Wilson R.K."/>
        </authorList>
    </citation>
    <scope>NUCLEOTIDE SEQUENCE [LARGE SCALE GENOMIC DNA]</scope>
    <source>
        <strain evidence="1 2">DSM 18206</strain>
    </source>
</reference>
<dbReference type="AlphaFoldDB" id="G6AUK9"/>
<evidence type="ECO:0000313" key="2">
    <source>
        <dbReference type="Proteomes" id="UP000004407"/>
    </source>
</evidence>
<dbReference type="PATRIC" id="fig|1002367.3.peg.234"/>
<dbReference type="RefSeq" id="WP_007897092.1">
    <property type="nucleotide sequence ID" value="NZ_JH379363.1"/>
</dbReference>
<accession>G6AUK9</accession>
<name>G6AUK9_9BACT</name>
<proteinExistence type="predicted"/>
<protein>
    <submittedName>
        <fullName evidence="1">Uncharacterized protein</fullName>
    </submittedName>
</protein>
<evidence type="ECO:0000313" key="1">
    <source>
        <dbReference type="EMBL" id="EHJ41894.1"/>
    </source>
</evidence>
<comment type="caution">
    <text evidence="1">The sequence shown here is derived from an EMBL/GenBank/DDBJ whole genome shotgun (WGS) entry which is preliminary data.</text>
</comment>
<dbReference type="HOGENOM" id="CLU_976127_0_0_10"/>
<dbReference type="EMBL" id="AFZZ01000039">
    <property type="protein sequence ID" value="EHJ41894.1"/>
    <property type="molecule type" value="Genomic_DNA"/>
</dbReference>
<sequence>MVSYKALNTAVKSILNGWKNSIEKYNKLDTWKIGEQLSILGRYLRNNDDSKDIVRQVRFIRDCVISPNLNVNQLLYMINKVVAMAEASMKSVCLSLKKINGRIKLQGQGERFKGETMRLFDERIRFKGNMLLRNFDIETETPRDSRKVRRIVEKRMCQAYHRRNKRIDYDDSQRRHEHYWMKRATSFQLYNIGQMENVGSVCRGNSTHWKKEYDEQTGKIVFKKKMVYSSEEEANEAVKEWQRTKTHDKREITAYKCAICKKWHIGHKSKMEEYSDNENYVQKAG</sequence>
<dbReference type="Proteomes" id="UP000004407">
    <property type="component" value="Unassembled WGS sequence"/>
</dbReference>
<dbReference type="GeneID" id="78336172"/>